<reference evidence="1 2" key="1">
    <citation type="submission" date="2020-07" db="EMBL/GenBank/DDBJ databases">
        <authorList>
            <person name="Criscuolo A."/>
        </authorList>
    </citation>
    <scope>NUCLEOTIDE SEQUENCE [LARGE SCALE GENOMIC DNA]</scope>
    <source>
        <strain evidence="2">CIP 111030</strain>
    </source>
</reference>
<dbReference type="RefSeq" id="WP_186086175.1">
    <property type="nucleotide sequence ID" value="NZ_BMDB01000002.1"/>
</dbReference>
<keyword evidence="2" id="KW-1185">Reference proteome</keyword>
<gene>
    <name evidence="1" type="ORF">JEOSCH030_00694</name>
</gene>
<protein>
    <submittedName>
        <fullName evidence="1">Uncharacterized protein</fullName>
    </submittedName>
</protein>
<accession>A0A6V7RCA5</accession>
<comment type="caution">
    <text evidence="1">The sequence shown here is derived from an EMBL/GenBank/DDBJ whole genome shotgun (WGS) entry which is preliminary data.</text>
</comment>
<evidence type="ECO:0000313" key="2">
    <source>
        <dbReference type="Proteomes" id="UP000521032"/>
    </source>
</evidence>
<sequence length="60" mass="6989">MKTCRELYEELEYRENTPAKNWAGSMARVGRINQIKAEISQQIDVVKHKDAILKMLESSH</sequence>
<dbReference type="EMBL" id="CAJEWE010000007">
    <property type="protein sequence ID" value="CAD2074384.1"/>
    <property type="molecule type" value="Genomic_DNA"/>
</dbReference>
<evidence type="ECO:0000313" key="1">
    <source>
        <dbReference type="EMBL" id="CAD2074384.1"/>
    </source>
</evidence>
<organism evidence="1 2">
    <name type="scientific">Phocicoccus schoeneichii</name>
    <dbReference type="NCBI Taxonomy" id="1812261"/>
    <lineage>
        <taxon>Bacteria</taxon>
        <taxon>Bacillati</taxon>
        <taxon>Bacillota</taxon>
        <taxon>Bacilli</taxon>
        <taxon>Bacillales</taxon>
        <taxon>Salinicoccaceae</taxon>
        <taxon>Phocicoccus</taxon>
    </lineage>
</organism>
<dbReference type="Proteomes" id="UP000521032">
    <property type="component" value="Unassembled WGS sequence"/>
</dbReference>
<name>A0A6V7RCA5_9BACL</name>
<proteinExistence type="predicted"/>
<dbReference type="AlphaFoldDB" id="A0A6V7RCA5"/>